<evidence type="ECO:0000313" key="5">
    <source>
        <dbReference type="Proteomes" id="UP000543556"/>
    </source>
</evidence>
<reference evidence="4 5" key="1">
    <citation type="submission" date="2020-02" db="EMBL/GenBank/DDBJ databases">
        <title>Genome sequence of strain AETb3-4.</title>
        <authorList>
            <person name="Gao J."/>
            <person name="Zhang X."/>
        </authorList>
    </citation>
    <scope>NUCLEOTIDE SEQUENCE [LARGE SCALE GENOMIC DNA]</scope>
    <source>
        <strain evidence="4 5">AETb3-4</strain>
    </source>
</reference>
<keyword evidence="2" id="KW-0813">Transport</keyword>
<dbReference type="GO" id="GO:0055052">
    <property type="term" value="C:ATP-binding cassette (ABC) transporter complex, substrate-binding subunit-containing"/>
    <property type="evidence" value="ECO:0007669"/>
    <property type="project" value="TreeGrafter"/>
</dbReference>
<dbReference type="AlphaFoldDB" id="A0A7Y7IIK1"/>
<dbReference type="PANTHER" id="PTHR30061">
    <property type="entry name" value="MALTOSE-BINDING PERIPLASMIC PROTEIN"/>
    <property type="match status" value="1"/>
</dbReference>
<evidence type="ECO:0000313" key="4">
    <source>
        <dbReference type="EMBL" id="NVM95892.1"/>
    </source>
</evidence>
<evidence type="ECO:0000256" key="2">
    <source>
        <dbReference type="ARBA" id="ARBA00022448"/>
    </source>
</evidence>
<dbReference type="Pfam" id="PF01547">
    <property type="entry name" value="SBP_bac_1"/>
    <property type="match status" value="1"/>
</dbReference>
<sequence>MSLVAVLGVGMTACGGGSGGGGNNATAALTAKGPIKIWYSNNQFEVAWGKSMVAAWNAAHPDQKIDAQEIPAGKSSEEVIGAAITAGNAPCLVFNTAPVAVPQFEKQGGLVNLSAFPDGKSYIEGRTGAIADQYKSSDGNFYQLPWKSNPVVLFYNKDIFKKAGLDPEHPKLATQAEFLDTARTLVKSGAAPKAIWPSPSSDYYQSWFDFYPFYAANTGGKQLIENGKSTFDSPEGKQVATMFQTLYKENLASKEVYQGDSFAEGKAAMSLAGPWAIAAYKGKVNWGAVPVPAAQATPKSYTFSDAKNIGMYSACKNQGTAWEVMKFATSVDQDGKLLTGTGQMPMRKDLTTTYADYFKANPLYTNFADQAARTVEVPNVPNSVEIWQTFRNAYSKAVIFGNQSIDDAFKESSAKIDQLASQK</sequence>
<dbReference type="EMBL" id="JAAMFM010000021">
    <property type="protein sequence ID" value="NVM95892.1"/>
    <property type="molecule type" value="Genomic_DNA"/>
</dbReference>
<keyword evidence="3" id="KW-0732">Signal</keyword>
<dbReference type="Proteomes" id="UP000543556">
    <property type="component" value="Unassembled WGS sequence"/>
</dbReference>
<name>A0A7Y7IIK1_9MICC</name>
<gene>
    <name evidence="4" type="ORF">G6034_13450</name>
</gene>
<comment type="similarity">
    <text evidence="1">Belongs to the bacterial solute-binding protein 1 family.</text>
</comment>
<protein>
    <submittedName>
        <fullName evidence="4">Extracellular solute-binding protein</fullName>
    </submittedName>
</protein>
<comment type="caution">
    <text evidence="4">The sequence shown here is derived from an EMBL/GenBank/DDBJ whole genome shotgun (WGS) entry which is preliminary data.</text>
</comment>
<dbReference type="PANTHER" id="PTHR30061:SF50">
    <property type="entry name" value="MALTOSE_MALTODEXTRIN-BINDING PERIPLASMIC PROTEIN"/>
    <property type="match status" value="1"/>
</dbReference>
<organism evidence="4 5">
    <name type="scientific">Arthrobacter wenxiniae</name>
    <dbReference type="NCBI Taxonomy" id="2713570"/>
    <lineage>
        <taxon>Bacteria</taxon>
        <taxon>Bacillati</taxon>
        <taxon>Actinomycetota</taxon>
        <taxon>Actinomycetes</taxon>
        <taxon>Micrococcales</taxon>
        <taxon>Micrococcaceae</taxon>
        <taxon>Arthrobacter</taxon>
    </lineage>
</organism>
<evidence type="ECO:0000256" key="3">
    <source>
        <dbReference type="ARBA" id="ARBA00022729"/>
    </source>
</evidence>
<keyword evidence="5" id="KW-1185">Reference proteome</keyword>
<dbReference type="Gene3D" id="3.40.190.10">
    <property type="entry name" value="Periplasmic binding protein-like II"/>
    <property type="match status" value="2"/>
</dbReference>
<dbReference type="GO" id="GO:0015768">
    <property type="term" value="P:maltose transport"/>
    <property type="evidence" value="ECO:0007669"/>
    <property type="project" value="TreeGrafter"/>
</dbReference>
<proteinExistence type="inferred from homology"/>
<dbReference type="SUPFAM" id="SSF53850">
    <property type="entry name" value="Periplasmic binding protein-like II"/>
    <property type="match status" value="1"/>
</dbReference>
<dbReference type="InterPro" id="IPR006059">
    <property type="entry name" value="SBP"/>
</dbReference>
<dbReference type="GO" id="GO:1901982">
    <property type="term" value="F:maltose binding"/>
    <property type="evidence" value="ECO:0007669"/>
    <property type="project" value="TreeGrafter"/>
</dbReference>
<dbReference type="GO" id="GO:0042956">
    <property type="term" value="P:maltodextrin transmembrane transport"/>
    <property type="evidence" value="ECO:0007669"/>
    <property type="project" value="TreeGrafter"/>
</dbReference>
<evidence type="ECO:0000256" key="1">
    <source>
        <dbReference type="ARBA" id="ARBA00008520"/>
    </source>
</evidence>
<accession>A0A7Y7IIK1</accession>